<evidence type="ECO:0000256" key="9">
    <source>
        <dbReference type="PROSITE-ProRule" id="PRU00277"/>
    </source>
</evidence>
<comment type="catalytic activity">
    <reaction evidence="1 9 10">
        <text>[protein]-peptidylproline (omega=180) = [protein]-peptidylproline (omega=0)</text>
        <dbReference type="Rhea" id="RHEA:16237"/>
        <dbReference type="Rhea" id="RHEA-COMP:10747"/>
        <dbReference type="Rhea" id="RHEA-COMP:10748"/>
        <dbReference type="ChEBI" id="CHEBI:83833"/>
        <dbReference type="ChEBI" id="CHEBI:83834"/>
        <dbReference type="EC" id="5.2.1.8"/>
    </reaction>
</comment>
<dbReference type="PANTHER" id="PTHR47861:SF3">
    <property type="entry name" value="FKBP-TYPE PEPTIDYL-PROLYL CIS-TRANS ISOMERASE SLYD"/>
    <property type="match status" value="1"/>
</dbReference>
<comment type="caution">
    <text evidence="12">The sequence shown here is derived from an EMBL/GenBank/DDBJ whole genome shotgun (WGS) entry which is preliminary data.</text>
</comment>
<evidence type="ECO:0000256" key="10">
    <source>
        <dbReference type="RuleBase" id="RU003915"/>
    </source>
</evidence>
<dbReference type="Gene3D" id="3.10.50.40">
    <property type="match status" value="1"/>
</dbReference>
<dbReference type="PANTHER" id="PTHR47861">
    <property type="entry name" value="FKBP-TYPE PEPTIDYL-PROLYL CIS-TRANS ISOMERASE SLYD"/>
    <property type="match status" value="1"/>
</dbReference>
<dbReference type="Pfam" id="PF00254">
    <property type="entry name" value="FKBP_C"/>
    <property type="match status" value="1"/>
</dbReference>
<feature type="domain" description="PPIase FKBP-type" evidence="11">
    <location>
        <begin position="6"/>
        <end position="83"/>
    </location>
</feature>
<dbReference type="SUPFAM" id="SSF54534">
    <property type="entry name" value="FKBP-like"/>
    <property type="match status" value="1"/>
</dbReference>
<evidence type="ECO:0000256" key="4">
    <source>
        <dbReference type="ARBA" id="ARBA00022490"/>
    </source>
</evidence>
<keyword evidence="4" id="KW-0963">Cytoplasm</keyword>
<dbReference type="InterPro" id="IPR046357">
    <property type="entry name" value="PPIase_dom_sf"/>
</dbReference>
<evidence type="ECO:0000313" key="12">
    <source>
        <dbReference type="EMBL" id="HEB96376.1"/>
    </source>
</evidence>
<dbReference type="GO" id="GO:0003755">
    <property type="term" value="F:peptidyl-prolyl cis-trans isomerase activity"/>
    <property type="evidence" value="ECO:0007669"/>
    <property type="project" value="UniProtKB-UniRule"/>
</dbReference>
<comment type="similarity">
    <text evidence="3 10">Belongs to the FKBP-type PPIase family.</text>
</comment>
<evidence type="ECO:0000256" key="7">
    <source>
        <dbReference type="ARBA" id="ARBA00023235"/>
    </source>
</evidence>
<keyword evidence="5 9" id="KW-0697">Rotamase</keyword>
<evidence type="ECO:0000259" key="11">
    <source>
        <dbReference type="PROSITE" id="PS50059"/>
    </source>
</evidence>
<evidence type="ECO:0000256" key="1">
    <source>
        <dbReference type="ARBA" id="ARBA00000971"/>
    </source>
</evidence>
<keyword evidence="6" id="KW-0143">Chaperone</keyword>
<dbReference type="InterPro" id="IPR001179">
    <property type="entry name" value="PPIase_FKBP_dom"/>
</dbReference>
<sequence length="154" mass="16565">MNIEKDCVVAIHYRLTDSEGTLIDSSEGQDPLTYLHGQHAIIPGLENALEGKAAGDSFQVEVQPGEGYGEINPEMIQSVPRSAFEGIENLEPGMPLQANDGAGNVHHVTVREVTDEAVTIDANHPLAGQVLHFDVTIDSVRAATQEELDHGHAH</sequence>
<dbReference type="EMBL" id="DRKP01000092">
    <property type="protein sequence ID" value="HEB96376.1"/>
    <property type="molecule type" value="Genomic_DNA"/>
</dbReference>
<dbReference type="PROSITE" id="PS50059">
    <property type="entry name" value="FKBP_PPIASE"/>
    <property type="match status" value="1"/>
</dbReference>
<protein>
    <recommendedName>
        <fullName evidence="10">Peptidyl-prolyl cis-trans isomerase</fullName>
        <ecNumber evidence="10">5.2.1.8</ecNumber>
    </recommendedName>
</protein>
<name>A0A831RN27_9GAMM</name>
<dbReference type="EC" id="5.2.1.8" evidence="10"/>
<organism evidence="12">
    <name type="scientific">Sedimenticola thiotaurini</name>
    <dbReference type="NCBI Taxonomy" id="1543721"/>
    <lineage>
        <taxon>Bacteria</taxon>
        <taxon>Pseudomonadati</taxon>
        <taxon>Pseudomonadota</taxon>
        <taxon>Gammaproteobacteria</taxon>
        <taxon>Chromatiales</taxon>
        <taxon>Sedimenticolaceae</taxon>
        <taxon>Sedimenticola</taxon>
    </lineage>
</organism>
<dbReference type="AlphaFoldDB" id="A0A831RN27"/>
<comment type="subcellular location">
    <subcellularLocation>
        <location evidence="2">Cytoplasm</location>
    </subcellularLocation>
</comment>
<gene>
    <name evidence="12" type="ORF">ENI96_08085</name>
</gene>
<dbReference type="GO" id="GO:0042026">
    <property type="term" value="P:protein refolding"/>
    <property type="evidence" value="ECO:0007669"/>
    <property type="project" value="UniProtKB-ARBA"/>
</dbReference>
<accession>A0A831RN27</accession>
<keyword evidence="7 9" id="KW-0413">Isomerase</keyword>
<evidence type="ECO:0000256" key="8">
    <source>
        <dbReference type="ARBA" id="ARBA00037071"/>
    </source>
</evidence>
<dbReference type="GO" id="GO:0005737">
    <property type="term" value="C:cytoplasm"/>
    <property type="evidence" value="ECO:0007669"/>
    <property type="project" value="UniProtKB-SubCell"/>
</dbReference>
<reference evidence="12" key="1">
    <citation type="journal article" date="2020" name="mSystems">
        <title>Genome- and Community-Level Interaction Insights into Carbon Utilization and Element Cycling Functions of Hydrothermarchaeota in Hydrothermal Sediment.</title>
        <authorList>
            <person name="Zhou Z."/>
            <person name="Liu Y."/>
            <person name="Xu W."/>
            <person name="Pan J."/>
            <person name="Luo Z.H."/>
            <person name="Li M."/>
        </authorList>
    </citation>
    <scope>NUCLEOTIDE SEQUENCE [LARGE SCALE GENOMIC DNA]</scope>
    <source>
        <strain evidence="12">HyVt-443</strain>
    </source>
</reference>
<dbReference type="Proteomes" id="UP000886251">
    <property type="component" value="Unassembled WGS sequence"/>
</dbReference>
<evidence type="ECO:0000256" key="6">
    <source>
        <dbReference type="ARBA" id="ARBA00023186"/>
    </source>
</evidence>
<evidence type="ECO:0000256" key="5">
    <source>
        <dbReference type="ARBA" id="ARBA00023110"/>
    </source>
</evidence>
<evidence type="ECO:0000256" key="3">
    <source>
        <dbReference type="ARBA" id="ARBA00006577"/>
    </source>
</evidence>
<comment type="function">
    <text evidence="8">Also involved in hydrogenase metallocenter assembly, probably by participating in the nickel insertion step. This function in hydrogenase biosynthesis requires chaperone activity and the presence of the metal-binding domain, but not PPIase activity.</text>
</comment>
<evidence type="ECO:0000256" key="2">
    <source>
        <dbReference type="ARBA" id="ARBA00004496"/>
    </source>
</evidence>
<proteinExistence type="inferred from homology"/>